<dbReference type="Proteomes" id="UP000824782">
    <property type="component" value="Unassembled WGS sequence"/>
</dbReference>
<name>A0AAV7A9M0_ENGPU</name>
<protein>
    <submittedName>
        <fullName evidence="1">Uncharacterized protein</fullName>
    </submittedName>
</protein>
<evidence type="ECO:0000313" key="1">
    <source>
        <dbReference type="EMBL" id="KAG8558294.1"/>
    </source>
</evidence>
<sequence length="86" mass="10406">MSWWCWWQPILMRSAEIEYKTPTRVKVDSPTVPRWLVVHPCHRRAPFYYLVWMSLTSLYDELGIELKSQRLQATEQHESKCILAKR</sequence>
<evidence type="ECO:0000313" key="2">
    <source>
        <dbReference type="Proteomes" id="UP000824782"/>
    </source>
</evidence>
<dbReference type="EMBL" id="WNYA01000008">
    <property type="protein sequence ID" value="KAG8558294.1"/>
    <property type="molecule type" value="Genomic_DNA"/>
</dbReference>
<proteinExistence type="predicted"/>
<dbReference type="AlphaFoldDB" id="A0AAV7A9M0"/>
<reference evidence="1" key="1">
    <citation type="thesis" date="2020" institute="ProQuest LLC" country="789 East Eisenhower Parkway, Ann Arbor, MI, USA">
        <title>Comparative Genomics and Chromosome Evolution.</title>
        <authorList>
            <person name="Mudd A.B."/>
        </authorList>
    </citation>
    <scope>NUCLEOTIDE SEQUENCE</scope>
    <source>
        <strain evidence="1">237g6f4</strain>
        <tissue evidence="1">Blood</tissue>
    </source>
</reference>
<organism evidence="1 2">
    <name type="scientific">Engystomops pustulosus</name>
    <name type="common">Tungara frog</name>
    <name type="synonym">Physalaemus pustulosus</name>
    <dbReference type="NCBI Taxonomy" id="76066"/>
    <lineage>
        <taxon>Eukaryota</taxon>
        <taxon>Metazoa</taxon>
        <taxon>Chordata</taxon>
        <taxon>Craniata</taxon>
        <taxon>Vertebrata</taxon>
        <taxon>Euteleostomi</taxon>
        <taxon>Amphibia</taxon>
        <taxon>Batrachia</taxon>
        <taxon>Anura</taxon>
        <taxon>Neobatrachia</taxon>
        <taxon>Hyloidea</taxon>
        <taxon>Leptodactylidae</taxon>
        <taxon>Leiuperinae</taxon>
        <taxon>Engystomops</taxon>
    </lineage>
</organism>
<gene>
    <name evidence="1" type="ORF">GDO81_016943</name>
</gene>
<keyword evidence="2" id="KW-1185">Reference proteome</keyword>
<accession>A0AAV7A9M0</accession>
<comment type="caution">
    <text evidence="1">The sequence shown here is derived from an EMBL/GenBank/DDBJ whole genome shotgun (WGS) entry which is preliminary data.</text>
</comment>